<dbReference type="AlphaFoldDB" id="A3JZP1"/>
<feature type="domain" description="HTH luxR-type" evidence="4">
    <location>
        <begin position="192"/>
        <end position="257"/>
    </location>
</feature>
<dbReference type="InterPro" id="IPR016032">
    <property type="entry name" value="Sig_transdc_resp-reg_C-effctor"/>
</dbReference>
<organism evidence="5 6">
    <name type="scientific">Sagittula stellata (strain ATCC 700073 / DSM 11524 / E-37)</name>
    <dbReference type="NCBI Taxonomy" id="388399"/>
    <lineage>
        <taxon>Bacteria</taxon>
        <taxon>Pseudomonadati</taxon>
        <taxon>Pseudomonadota</taxon>
        <taxon>Alphaproteobacteria</taxon>
        <taxon>Rhodobacterales</taxon>
        <taxon>Roseobacteraceae</taxon>
        <taxon>Sagittula</taxon>
    </lineage>
</organism>
<dbReference type="PANTHER" id="PTHR44688">
    <property type="entry name" value="DNA-BINDING TRANSCRIPTIONAL ACTIVATOR DEVR_DOSR"/>
    <property type="match status" value="1"/>
</dbReference>
<evidence type="ECO:0000256" key="2">
    <source>
        <dbReference type="ARBA" id="ARBA00023125"/>
    </source>
</evidence>
<dbReference type="eggNOG" id="ENOG5030AND">
    <property type="taxonomic scope" value="Bacteria"/>
</dbReference>
<keyword evidence="5" id="KW-0456">Lyase</keyword>
<dbReference type="Gene3D" id="1.10.10.10">
    <property type="entry name" value="Winged helix-like DNA-binding domain superfamily/Winged helix DNA-binding domain"/>
    <property type="match status" value="1"/>
</dbReference>
<dbReference type="SUPFAM" id="SSF46894">
    <property type="entry name" value="C-terminal effector domain of the bipartite response regulators"/>
    <property type="match status" value="1"/>
</dbReference>
<evidence type="ECO:0000256" key="3">
    <source>
        <dbReference type="ARBA" id="ARBA00023163"/>
    </source>
</evidence>
<keyword evidence="1" id="KW-0805">Transcription regulation</keyword>
<dbReference type="InterPro" id="IPR036388">
    <property type="entry name" value="WH-like_DNA-bd_sf"/>
</dbReference>
<protein>
    <submittedName>
        <fullName evidence="5">Imidazoleglycerol-phosphate dehydratase</fullName>
        <ecNumber evidence="5">4.2.1.19</ecNumber>
    </submittedName>
</protein>
<accession>A3JZP1</accession>
<keyword evidence="3" id="KW-0804">Transcription</keyword>
<dbReference type="Pfam" id="PF00196">
    <property type="entry name" value="GerE"/>
    <property type="match status" value="1"/>
</dbReference>
<gene>
    <name evidence="5" type="ORF">SSE37_09048</name>
</gene>
<dbReference type="GO" id="GO:0004424">
    <property type="term" value="F:imidazoleglycerol-phosphate dehydratase activity"/>
    <property type="evidence" value="ECO:0007669"/>
    <property type="project" value="UniProtKB-EC"/>
</dbReference>
<reference evidence="5 6" key="1">
    <citation type="submission" date="2006-06" db="EMBL/GenBank/DDBJ databases">
        <authorList>
            <person name="Moran M.A."/>
            <person name="Ferriera S."/>
            <person name="Johnson J."/>
            <person name="Kravitz S."/>
            <person name="Beeson K."/>
            <person name="Sutton G."/>
            <person name="Rogers Y.-H."/>
            <person name="Friedman R."/>
            <person name="Frazier M."/>
            <person name="Venter J.C."/>
        </authorList>
    </citation>
    <scope>NUCLEOTIDE SEQUENCE [LARGE SCALE GENOMIC DNA]</scope>
    <source>
        <strain evidence="5 6">E-37</strain>
    </source>
</reference>
<sequence length="298" mass="32760">MEHFDGMAVAATETFVPARLLDFLLRLEATRTTDAVWELFLDLAHGLDLNVVEYVYSADFRNWEQAQFIRTTFTSDWLDRVRAYPHIRDTSDFRTHGCRYLTPLKIGAAYLPSMGEISADKRRHVLLAAEHGLNAGVAFPLRMGDPGHAALITFGGDHSAEAFDALLARHGWTLHTAALAGHARYAELFKTEFIERNQLTAKQKELLCLIGHGMMDKQIAHKLGVSFSAVRQRLASVQAKTGAQNRADLAGLAARIGLVPDPLLKAHGDDLTVFVCTGDGPTGTKAFPPRQCAPEAAE</sequence>
<keyword evidence="2" id="KW-0238">DNA-binding</keyword>
<name>A3JZP1_SAGS3</name>
<evidence type="ECO:0000313" key="5">
    <source>
        <dbReference type="EMBL" id="EBA09944.1"/>
    </source>
</evidence>
<dbReference type="SUPFAM" id="SSF75516">
    <property type="entry name" value="Pheromone-binding domain of LuxR-like quorum-sensing transcription factors"/>
    <property type="match status" value="1"/>
</dbReference>
<evidence type="ECO:0000313" key="6">
    <source>
        <dbReference type="Proteomes" id="UP000005713"/>
    </source>
</evidence>
<dbReference type="Gene3D" id="3.30.450.80">
    <property type="entry name" value="Transcription factor LuxR-like, autoinducer-binding domain"/>
    <property type="match status" value="1"/>
</dbReference>
<dbReference type="EMBL" id="AAYA01000002">
    <property type="protein sequence ID" value="EBA09944.1"/>
    <property type="molecule type" value="Genomic_DNA"/>
</dbReference>
<dbReference type="InterPro" id="IPR036693">
    <property type="entry name" value="TF_LuxR_autoind-bd_dom_sf"/>
</dbReference>
<dbReference type="InterPro" id="IPR005143">
    <property type="entry name" value="TF_LuxR_autoind-bd_dom"/>
</dbReference>
<comment type="caution">
    <text evidence="5">The sequence shown here is derived from an EMBL/GenBank/DDBJ whole genome shotgun (WGS) entry which is preliminary data.</text>
</comment>
<dbReference type="EC" id="4.2.1.19" evidence="5"/>
<evidence type="ECO:0000256" key="1">
    <source>
        <dbReference type="ARBA" id="ARBA00023015"/>
    </source>
</evidence>
<keyword evidence="6" id="KW-1185">Reference proteome</keyword>
<dbReference type="PANTHER" id="PTHR44688:SF16">
    <property type="entry name" value="DNA-BINDING TRANSCRIPTIONAL ACTIVATOR DEVR_DOSR"/>
    <property type="match status" value="1"/>
</dbReference>
<dbReference type="SMART" id="SM00421">
    <property type="entry name" value="HTH_LUXR"/>
    <property type="match status" value="1"/>
</dbReference>
<dbReference type="InterPro" id="IPR000792">
    <property type="entry name" value="Tscrpt_reg_LuxR_C"/>
</dbReference>
<dbReference type="PROSITE" id="PS50043">
    <property type="entry name" value="HTH_LUXR_2"/>
    <property type="match status" value="1"/>
</dbReference>
<dbReference type="CDD" id="cd06170">
    <property type="entry name" value="LuxR_C_like"/>
    <property type="match status" value="1"/>
</dbReference>
<dbReference type="RefSeq" id="WP_005856280.1">
    <property type="nucleotide sequence ID" value="NZ_AAYA01000002.1"/>
</dbReference>
<evidence type="ECO:0000259" key="4">
    <source>
        <dbReference type="PROSITE" id="PS50043"/>
    </source>
</evidence>
<proteinExistence type="predicted"/>
<dbReference type="GO" id="GO:0003677">
    <property type="term" value="F:DNA binding"/>
    <property type="evidence" value="ECO:0007669"/>
    <property type="project" value="UniProtKB-KW"/>
</dbReference>
<dbReference type="Pfam" id="PF03472">
    <property type="entry name" value="Autoind_bind"/>
    <property type="match status" value="1"/>
</dbReference>
<dbReference type="OrthoDB" id="7877011at2"/>
<dbReference type="GO" id="GO:0006355">
    <property type="term" value="P:regulation of DNA-templated transcription"/>
    <property type="evidence" value="ECO:0007669"/>
    <property type="project" value="InterPro"/>
</dbReference>
<dbReference type="Proteomes" id="UP000005713">
    <property type="component" value="Unassembled WGS sequence"/>
</dbReference>